<evidence type="ECO:0000313" key="2">
    <source>
        <dbReference type="EMBL" id="JAT69141.1"/>
    </source>
</evidence>
<organism evidence="2">
    <name type="scientific">Auxenochlorella protothecoides</name>
    <name type="common">Green microalga</name>
    <name type="synonym">Chlorella protothecoides</name>
    <dbReference type="NCBI Taxonomy" id="3075"/>
    <lineage>
        <taxon>Eukaryota</taxon>
        <taxon>Viridiplantae</taxon>
        <taxon>Chlorophyta</taxon>
        <taxon>core chlorophytes</taxon>
        <taxon>Trebouxiophyceae</taxon>
        <taxon>Chlorellales</taxon>
        <taxon>Chlorellaceae</taxon>
        <taxon>Auxenochlorella</taxon>
    </lineage>
</organism>
<feature type="compositionally biased region" description="Basic residues" evidence="1">
    <location>
        <begin position="1"/>
        <end position="13"/>
    </location>
</feature>
<reference evidence="2" key="1">
    <citation type="submission" date="2015-08" db="EMBL/GenBank/DDBJ databases">
        <authorList>
            <person name="Babu N.S."/>
            <person name="Beckwith C.J."/>
            <person name="Beseler K.G."/>
            <person name="Brison A."/>
            <person name="Carone J.V."/>
            <person name="Caskin T.P."/>
            <person name="Diamond M."/>
            <person name="Durham M.E."/>
            <person name="Foxe J.M."/>
            <person name="Go M."/>
            <person name="Henderson B.A."/>
            <person name="Jones I.B."/>
            <person name="McGettigan J.A."/>
            <person name="Micheletti S.J."/>
            <person name="Nasrallah M.E."/>
            <person name="Ortiz D."/>
            <person name="Piller C.R."/>
            <person name="Privatt S.R."/>
            <person name="Schneider S.L."/>
            <person name="Sharp S."/>
            <person name="Smith T.C."/>
            <person name="Stanton J.D."/>
            <person name="Ullery H.E."/>
            <person name="Wilson R.J."/>
            <person name="Serrano M.G."/>
            <person name="Buck G."/>
            <person name="Lee V."/>
            <person name="Wang Y."/>
            <person name="Carvalho R."/>
            <person name="Voegtly L."/>
            <person name="Shi R."/>
            <person name="Duckworth R."/>
            <person name="Johnson A."/>
            <person name="Loviza R."/>
            <person name="Walstead R."/>
            <person name="Shah Z."/>
            <person name="Kiflezghi M."/>
            <person name="Wade K."/>
            <person name="Ball S.L."/>
            <person name="Bradley K.W."/>
            <person name="Asai D.J."/>
            <person name="Bowman C.A."/>
            <person name="Russell D.A."/>
            <person name="Pope W.H."/>
            <person name="Jacobs-Sera D."/>
            <person name="Hendrix R.W."/>
            <person name="Hatfull G.F."/>
        </authorList>
    </citation>
    <scope>NUCLEOTIDE SEQUENCE</scope>
</reference>
<accession>A0A1D1ZQM1</accession>
<protein>
    <submittedName>
        <fullName evidence="2">Uncharacterized protein</fullName>
    </submittedName>
</protein>
<sequence>AGGRVPARRRRLRPPAPAGGRPGHAGRRRGGHPRPLRPHPQPQGPGQGRGAAVRARAPLLRRRRRAAGGSGPRAGRVRLLPGPGGPVRDEGRGGADRRAHRADRLLRQPRVPRGPAPRLCAAGRAGAPGPGFQRHPGGALLQGHQGVRAAGPGGRGAGRPQVALALRHPGGPGRGHRLAHLHPGRRDHGRRGVRHRGAARRRGRRRVAPALPPVHHAVHARVRSATHARDHRQPPLDRWRQRGGAHAGLRPGGRRRAAGAPGSPQDGGRGRLRRHALAGPVPHPPMRALRRLQEGRAGVIPAAPAAGLLPAVRLQLPALPVLPGVWKQPRRDRLCAPGAAARDRGRGRDHAAAPALLLRHGRRAGASAAGRLLHRPRPGAPAGRLLLRRRLPRHHRGTVAQGGVRRAARVCRLQGAAGGPSSGGRSHHSAPLPGAAAHRLRPERLPGALPAGQAEPQRDLPVQRCAVQRGHHDRRRIAVSVHGAPEEAGGAELRGVRAHAGQETPPCAMHRPLGFRLVTPLTDLARTP</sequence>
<feature type="region of interest" description="Disordered" evidence="1">
    <location>
        <begin position="166"/>
        <end position="285"/>
    </location>
</feature>
<evidence type="ECO:0000256" key="1">
    <source>
        <dbReference type="SAM" id="MobiDB-lite"/>
    </source>
</evidence>
<feature type="compositionally biased region" description="Basic residues" evidence="1">
    <location>
        <begin position="24"/>
        <end position="37"/>
    </location>
</feature>
<feature type="region of interest" description="Disordered" evidence="1">
    <location>
        <begin position="1"/>
        <end position="116"/>
    </location>
</feature>
<feature type="compositionally biased region" description="Basic residues" evidence="1">
    <location>
        <begin position="216"/>
        <end position="226"/>
    </location>
</feature>
<dbReference type="AlphaFoldDB" id="A0A1D1ZQM1"/>
<name>A0A1D1ZQM1_AUXPR</name>
<dbReference type="EMBL" id="GDKF01009481">
    <property type="protein sequence ID" value="JAT69141.1"/>
    <property type="molecule type" value="Transcribed_RNA"/>
</dbReference>
<proteinExistence type="predicted"/>
<feature type="non-terminal residue" evidence="2">
    <location>
        <position position="1"/>
    </location>
</feature>
<feature type="compositionally biased region" description="Basic and acidic residues" evidence="1">
    <location>
        <begin position="227"/>
        <end position="240"/>
    </location>
</feature>
<feature type="compositionally biased region" description="Basic and acidic residues" evidence="1">
    <location>
        <begin position="87"/>
        <end position="106"/>
    </location>
</feature>
<gene>
    <name evidence="2" type="ORF">g.34792</name>
</gene>
<feature type="compositionally biased region" description="Basic residues" evidence="1">
    <location>
        <begin position="174"/>
        <end position="207"/>
    </location>
</feature>